<name>A0A0C2XZ28_HEBCY</name>
<keyword evidence="2" id="KW-1185">Reference proteome</keyword>
<protein>
    <submittedName>
        <fullName evidence="1">Uncharacterized protein</fullName>
    </submittedName>
</protein>
<proteinExistence type="predicted"/>
<dbReference type="HOGENOM" id="CLU_1555439_0_0_1"/>
<accession>A0A0C2XZ28</accession>
<evidence type="ECO:0000313" key="1">
    <source>
        <dbReference type="EMBL" id="KIM42898.1"/>
    </source>
</evidence>
<reference evidence="2" key="2">
    <citation type="submission" date="2015-01" db="EMBL/GenBank/DDBJ databases">
        <title>Evolutionary Origins and Diversification of the Mycorrhizal Mutualists.</title>
        <authorList>
            <consortium name="DOE Joint Genome Institute"/>
            <consortium name="Mycorrhizal Genomics Consortium"/>
            <person name="Kohler A."/>
            <person name="Kuo A."/>
            <person name="Nagy L.G."/>
            <person name="Floudas D."/>
            <person name="Copeland A."/>
            <person name="Barry K.W."/>
            <person name="Cichocki N."/>
            <person name="Veneault-Fourrey C."/>
            <person name="LaButti K."/>
            <person name="Lindquist E.A."/>
            <person name="Lipzen A."/>
            <person name="Lundell T."/>
            <person name="Morin E."/>
            <person name="Murat C."/>
            <person name="Riley R."/>
            <person name="Ohm R."/>
            <person name="Sun H."/>
            <person name="Tunlid A."/>
            <person name="Henrissat B."/>
            <person name="Grigoriev I.V."/>
            <person name="Hibbett D.S."/>
            <person name="Martin F."/>
        </authorList>
    </citation>
    <scope>NUCLEOTIDE SEQUENCE [LARGE SCALE GENOMIC DNA]</scope>
    <source>
        <strain evidence="2">h7</strain>
    </source>
</reference>
<dbReference type="Proteomes" id="UP000053424">
    <property type="component" value="Unassembled WGS sequence"/>
</dbReference>
<reference evidence="1 2" key="1">
    <citation type="submission" date="2014-04" db="EMBL/GenBank/DDBJ databases">
        <authorList>
            <consortium name="DOE Joint Genome Institute"/>
            <person name="Kuo A."/>
            <person name="Gay G."/>
            <person name="Dore J."/>
            <person name="Kohler A."/>
            <person name="Nagy L.G."/>
            <person name="Floudas D."/>
            <person name="Copeland A."/>
            <person name="Barry K.W."/>
            <person name="Cichocki N."/>
            <person name="Veneault-Fourrey C."/>
            <person name="LaButti K."/>
            <person name="Lindquist E.A."/>
            <person name="Lipzen A."/>
            <person name="Lundell T."/>
            <person name="Morin E."/>
            <person name="Murat C."/>
            <person name="Sun H."/>
            <person name="Tunlid A."/>
            <person name="Henrissat B."/>
            <person name="Grigoriev I.V."/>
            <person name="Hibbett D.S."/>
            <person name="Martin F."/>
            <person name="Nordberg H.P."/>
            <person name="Cantor M.N."/>
            <person name="Hua S.X."/>
        </authorList>
    </citation>
    <scope>NUCLEOTIDE SEQUENCE [LARGE SCALE GENOMIC DNA]</scope>
    <source>
        <strain evidence="2">h7</strain>
    </source>
</reference>
<dbReference type="EMBL" id="KN831777">
    <property type="protein sequence ID" value="KIM42898.1"/>
    <property type="molecule type" value="Genomic_DNA"/>
</dbReference>
<evidence type="ECO:0000313" key="2">
    <source>
        <dbReference type="Proteomes" id="UP000053424"/>
    </source>
</evidence>
<sequence length="172" mass="19589">MFLALQISIEDQFRTIYREAVQFPSLTSSRIAVGRIIRYLDILLIVSGHDFWECEPDYIKKQGPEDRLRKGPFVVFESQIFELDFLQDEYQIISRNNVPKTACEKVRSLFLNLKYLSLTSSRTNATISGNANRIISGNDVLETLLKKLIYAPPNISGSGTFSEGFGLFLLQV</sequence>
<gene>
    <name evidence="1" type="ORF">M413DRAFT_26868</name>
</gene>
<dbReference type="AlphaFoldDB" id="A0A0C2XZ28"/>
<organism evidence="1 2">
    <name type="scientific">Hebeloma cylindrosporum</name>
    <dbReference type="NCBI Taxonomy" id="76867"/>
    <lineage>
        <taxon>Eukaryota</taxon>
        <taxon>Fungi</taxon>
        <taxon>Dikarya</taxon>
        <taxon>Basidiomycota</taxon>
        <taxon>Agaricomycotina</taxon>
        <taxon>Agaricomycetes</taxon>
        <taxon>Agaricomycetidae</taxon>
        <taxon>Agaricales</taxon>
        <taxon>Agaricineae</taxon>
        <taxon>Hymenogastraceae</taxon>
        <taxon>Hebeloma</taxon>
    </lineage>
</organism>